<gene>
    <name evidence="1" type="ORF">J2Z70_000182</name>
</gene>
<reference evidence="1 2" key="1">
    <citation type="submission" date="2021-03" db="EMBL/GenBank/DDBJ databases">
        <title>Genomic Encyclopedia of Type Strains, Phase IV (KMG-IV): sequencing the most valuable type-strain genomes for metagenomic binning, comparative biology and taxonomic classification.</title>
        <authorList>
            <person name="Goeker M."/>
        </authorList>
    </citation>
    <scope>NUCLEOTIDE SEQUENCE [LARGE SCALE GENOMIC DNA]</scope>
    <source>
        <strain evidence="1 2">DSM 101953</strain>
    </source>
</reference>
<sequence>MPRAKNRIHCATAKATGSIVCEKLNTSAMRLRATTMYVVFRIHLAHEPVCHHNVCCFSHTFGPCACVPPQCMLFSAYIWPMRLRATTMYVVFRIHLAHAPTCHHNVCCFPHTFGPRACVPPQCMLFSAYIWPMRLRATTMYVVFNIHCVTTKVTGRLYAKNRTHCSLRRLPSDCPPSQPLLTNIIPHCLLSFSLSFFQSTMISPLSFILVGMCR</sequence>
<accession>A0ABS4NJ35</accession>
<evidence type="ECO:0000313" key="2">
    <source>
        <dbReference type="Proteomes" id="UP000773462"/>
    </source>
</evidence>
<dbReference type="Proteomes" id="UP000773462">
    <property type="component" value="Unassembled WGS sequence"/>
</dbReference>
<organism evidence="1 2">
    <name type="scientific">Paenibacillus silagei</name>
    <dbReference type="NCBI Taxonomy" id="1670801"/>
    <lineage>
        <taxon>Bacteria</taxon>
        <taxon>Bacillati</taxon>
        <taxon>Bacillota</taxon>
        <taxon>Bacilli</taxon>
        <taxon>Bacillales</taxon>
        <taxon>Paenibacillaceae</taxon>
        <taxon>Paenibacillus</taxon>
    </lineage>
</organism>
<evidence type="ECO:0000313" key="1">
    <source>
        <dbReference type="EMBL" id="MBP2110043.1"/>
    </source>
</evidence>
<name>A0ABS4NJ35_9BACL</name>
<protein>
    <submittedName>
        <fullName evidence="1">Uncharacterized protein</fullName>
    </submittedName>
</protein>
<comment type="caution">
    <text evidence="1">The sequence shown here is derived from an EMBL/GenBank/DDBJ whole genome shotgun (WGS) entry which is preliminary data.</text>
</comment>
<dbReference type="EMBL" id="JAGGLV010000001">
    <property type="protein sequence ID" value="MBP2110043.1"/>
    <property type="molecule type" value="Genomic_DNA"/>
</dbReference>
<proteinExistence type="predicted"/>
<keyword evidence="2" id="KW-1185">Reference proteome</keyword>